<sequence length="63" mass="7164">MKTQQPLFATLTKAQVAQLTTETKETIANATELATVKPVLSAANLWNIHRMRKVRVQRRYLAL</sequence>
<protein>
    <submittedName>
        <fullName evidence="1">Uncharacterized protein</fullName>
    </submittedName>
</protein>
<dbReference type="OrthoDB" id="686269at2"/>
<dbReference type="RefSeq" id="WP_111293643.1">
    <property type="nucleotide sequence ID" value="NZ_QKZV01000002.1"/>
</dbReference>
<evidence type="ECO:0000313" key="1">
    <source>
        <dbReference type="EMBL" id="PZX64471.1"/>
    </source>
</evidence>
<dbReference type="EMBL" id="QKZV01000002">
    <property type="protein sequence ID" value="PZX64471.1"/>
    <property type="molecule type" value="Genomic_DNA"/>
</dbReference>
<evidence type="ECO:0000313" key="2">
    <source>
        <dbReference type="Proteomes" id="UP000249720"/>
    </source>
</evidence>
<gene>
    <name evidence="1" type="ORF">LX80_00667</name>
</gene>
<dbReference type="AlphaFoldDB" id="A0A2W7RVG7"/>
<comment type="caution">
    <text evidence="1">The sequence shown here is derived from an EMBL/GenBank/DDBJ whole genome shotgun (WGS) entry which is preliminary data.</text>
</comment>
<proteinExistence type="predicted"/>
<name>A0A2W7RVG7_9BACT</name>
<keyword evidence="2" id="KW-1185">Reference proteome</keyword>
<reference evidence="1 2" key="1">
    <citation type="submission" date="2018-06" db="EMBL/GenBank/DDBJ databases">
        <title>Genomic Encyclopedia of Archaeal and Bacterial Type Strains, Phase II (KMG-II): from individual species to whole genera.</title>
        <authorList>
            <person name="Goeker M."/>
        </authorList>
    </citation>
    <scope>NUCLEOTIDE SEQUENCE [LARGE SCALE GENOMIC DNA]</scope>
    <source>
        <strain evidence="1 2">DSM 23241</strain>
    </source>
</reference>
<dbReference type="Proteomes" id="UP000249720">
    <property type="component" value="Unassembled WGS sequence"/>
</dbReference>
<accession>A0A2W7RVG7</accession>
<organism evidence="1 2">
    <name type="scientific">Hydrotalea sandarakina</name>
    <dbReference type="NCBI Taxonomy" id="1004304"/>
    <lineage>
        <taxon>Bacteria</taxon>
        <taxon>Pseudomonadati</taxon>
        <taxon>Bacteroidota</taxon>
        <taxon>Chitinophagia</taxon>
        <taxon>Chitinophagales</taxon>
        <taxon>Chitinophagaceae</taxon>
        <taxon>Hydrotalea</taxon>
    </lineage>
</organism>